<sequence>MTERYDHPWLLRGDHPVPGPAVPPGVEYHRAYAGESRRIPRGVLAIVLLVAGFVGFAVLFQHLSEVVDAALFGRSGPSTPLRQAAGALALAALIPYCMLLQRVLYGVPAGSLHSVAGRFRFGVLGRALVVFGPLVLVVMAIGASGGVESAPWTTADLVWFFVIGMLLTPLAAAGEEYGFRGLMFRVLGGWTRGARSGAVLGIVVTTVLFSLVHGTLDPFLFTSYLVLFSSMAIVTWRTGGLEVAVVLHGVYNVSALVLATTLHVDVGAELANRSAAVGSWANLIPSAMLVLITTTVWWTTRRQGPARTPEHGRSTAGEAGRRAGARALQRVAGDANPGG</sequence>
<protein>
    <submittedName>
        <fullName evidence="4">CAAX amino protease</fullName>
    </submittedName>
</protein>
<evidence type="ECO:0000313" key="4">
    <source>
        <dbReference type="EMBL" id="GEC21126.1"/>
    </source>
</evidence>
<dbReference type="EMBL" id="BJNG01000029">
    <property type="protein sequence ID" value="GEC21126.1"/>
    <property type="molecule type" value="Genomic_DNA"/>
</dbReference>
<feature type="transmembrane region" description="Helical" evidence="2">
    <location>
        <begin position="243"/>
        <end position="264"/>
    </location>
</feature>
<gene>
    <name evidence="4" type="ORF">PHY01_34090</name>
</gene>
<keyword evidence="2" id="KW-1133">Transmembrane helix</keyword>
<feature type="region of interest" description="Disordered" evidence="1">
    <location>
        <begin position="302"/>
        <end position="339"/>
    </location>
</feature>
<dbReference type="InterPro" id="IPR003675">
    <property type="entry name" value="Rce1/LyrA-like_dom"/>
</dbReference>
<feature type="transmembrane region" description="Helical" evidence="2">
    <location>
        <begin position="218"/>
        <end position="236"/>
    </location>
</feature>
<dbReference type="OrthoDB" id="2680086at2"/>
<evidence type="ECO:0000256" key="1">
    <source>
        <dbReference type="SAM" id="MobiDB-lite"/>
    </source>
</evidence>
<feature type="transmembrane region" description="Helical" evidence="2">
    <location>
        <begin position="194"/>
        <end position="212"/>
    </location>
</feature>
<feature type="transmembrane region" description="Helical" evidence="2">
    <location>
        <begin position="83"/>
        <end position="100"/>
    </location>
</feature>
<feature type="domain" description="CAAX prenyl protease 2/Lysostaphin resistance protein A-like" evidence="3">
    <location>
        <begin position="159"/>
        <end position="253"/>
    </location>
</feature>
<feature type="transmembrane region" description="Helical" evidence="2">
    <location>
        <begin position="121"/>
        <end position="145"/>
    </location>
</feature>
<reference evidence="4 5" key="1">
    <citation type="submission" date="2019-06" db="EMBL/GenBank/DDBJ databases">
        <title>Whole genome shotgun sequence of Pseudonocardia hydrocarbonoxydans NBRC 14498.</title>
        <authorList>
            <person name="Hosoyama A."/>
            <person name="Uohara A."/>
            <person name="Ohji S."/>
            <person name="Ichikawa N."/>
        </authorList>
    </citation>
    <scope>NUCLEOTIDE SEQUENCE [LARGE SCALE GENOMIC DNA]</scope>
    <source>
        <strain evidence="4 5">NBRC 14498</strain>
    </source>
</reference>
<dbReference type="AlphaFoldDB" id="A0A4Y3WUT1"/>
<feature type="transmembrane region" description="Helical" evidence="2">
    <location>
        <begin position="43"/>
        <end position="63"/>
    </location>
</feature>
<keyword evidence="2" id="KW-0812">Transmembrane</keyword>
<dbReference type="GO" id="GO:0080120">
    <property type="term" value="P:CAAX-box protein maturation"/>
    <property type="evidence" value="ECO:0007669"/>
    <property type="project" value="UniProtKB-ARBA"/>
</dbReference>
<dbReference type="Pfam" id="PF02517">
    <property type="entry name" value="Rce1-like"/>
    <property type="match status" value="1"/>
</dbReference>
<dbReference type="Proteomes" id="UP000320338">
    <property type="component" value="Unassembled WGS sequence"/>
</dbReference>
<keyword evidence="4" id="KW-0378">Hydrolase</keyword>
<comment type="caution">
    <text evidence="4">The sequence shown here is derived from an EMBL/GenBank/DDBJ whole genome shotgun (WGS) entry which is preliminary data.</text>
</comment>
<dbReference type="RefSeq" id="WP_141279812.1">
    <property type="nucleotide sequence ID" value="NZ_BAAARZ010000085.1"/>
</dbReference>
<keyword evidence="4" id="KW-0645">Protease</keyword>
<keyword evidence="2" id="KW-0472">Membrane</keyword>
<proteinExistence type="predicted"/>
<accession>A0A4Y3WUT1</accession>
<keyword evidence="5" id="KW-1185">Reference proteome</keyword>
<dbReference type="GO" id="GO:0006508">
    <property type="term" value="P:proteolysis"/>
    <property type="evidence" value="ECO:0007669"/>
    <property type="project" value="UniProtKB-KW"/>
</dbReference>
<feature type="transmembrane region" description="Helical" evidence="2">
    <location>
        <begin position="276"/>
        <end position="298"/>
    </location>
</feature>
<evidence type="ECO:0000259" key="3">
    <source>
        <dbReference type="Pfam" id="PF02517"/>
    </source>
</evidence>
<evidence type="ECO:0000313" key="5">
    <source>
        <dbReference type="Proteomes" id="UP000320338"/>
    </source>
</evidence>
<dbReference type="GO" id="GO:0004175">
    <property type="term" value="F:endopeptidase activity"/>
    <property type="evidence" value="ECO:0007669"/>
    <property type="project" value="UniProtKB-ARBA"/>
</dbReference>
<feature type="transmembrane region" description="Helical" evidence="2">
    <location>
        <begin position="157"/>
        <end position="174"/>
    </location>
</feature>
<evidence type="ECO:0000256" key="2">
    <source>
        <dbReference type="SAM" id="Phobius"/>
    </source>
</evidence>
<organism evidence="4 5">
    <name type="scientific">Pseudonocardia hydrocarbonoxydans</name>
    <dbReference type="NCBI Taxonomy" id="76726"/>
    <lineage>
        <taxon>Bacteria</taxon>
        <taxon>Bacillati</taxon>
        <taxon>Actinomycetota</taxon>
        <taxon>Actinomycetes</taxon>
        <taxon>Pseudonocardiales</taxon>
        <taxon>Pseudonocardiaceae</taxon>
        <taxon>Pseudonocardia</taxon>
    </lineage>
</organism>
<name>A0A4Y3WUT1_9PSEU</name>